<keyword evidence="5" id="KW-1185">Reference proteome</keyword>
<keyword evidence="1" id="KW-0378">Hydrolase</keyword>
<evidence type="ECO:0000313" key="5">
    <source>
        <dbReference type="Proteomes" id="UP000182589"/>
    </source>
</evidence>
<dbReference type="STRING" id="89784.SAMN04489725_108105"/>
<dbReference type="GO" id="GO:0004190">
    <property type="term" value="F:aspartic-type endopeptidase activity"/>
    <property type="evidence" value="ECO:0007669"/>
    <property type="project" value="InterPro"/>
</dbReference>
<name>A0A1H2UQ33_9BACL</name>
<keyword evidence="2" id="KW-0732">Signal</keyword>
<dbReference type="EMBL" id="FNOJ01000008">
    <property type="protein sequence ID" value="SDW58243.1"/>
    <property type="molecule type" value="Genomic_DNA"/>
</dbReference>
<dbReference type="PROSITE" id="PS50175">
    <property type="entry name" value="ASP_PROT_RETROV"/>
    <property type="match status" value="1"/>
</dbReference>
<feature type="domain" description="Peptidase A2" evidence="3">
    <location>
        <begin position="304"/>
        <end position="379"/>
    </location>
</feature>
<feature type="chain" id="PRO_5039531729" description="Peptidase A2 domain-containing protein" evidence="2">
    <location>
        <begin position="25"/>
        <end position="400"/>
    </location>
</feature>
<proteinExistence type="predicted"/>
<dbReference type="InterPro" id="IPR021109">
    <property type="entry name" value="Peptidase_aspartic_dom_sf"/>
</dbReference>
<accession>A0A1H2UQ33</accession>
<organism evidence="4 5">
    <name type="scientific">Alicyclobacillus hesperidum</name>
    <dbReference type="NCBI Taxonomy" id="89784"/>
    <lineage>
        <taxon>Bacteria</taxon>
        <taxon>Bacillati</taxon>
        <taxon>Bacillota</taxon>
        <taxon>Bacilli</taxon>
        <taxon>Bacillales</taxon>
        <taxon>Alicyclobacillaceae</taxon>
        <taxon>Alicyclobacillus</taxon>
    </lineage>
</organism>
<reference evidence="5" key="1">
    <citation type="submission" date="2016-10" db="EMBL/GenBank/DDBJ databases">
        <authorList>
            <person name="Varghese N."/>
        </authorList>
    </citation>
    <scope>NUCLEOTIDE SEQUENCE [LARGE SCALE GENOMIC DNA]</scope>
    <source>
        <strain evidence="5">DSM 12489</strain>
    </source>
</reference>
<sequence length="400" mass="41585">MKTARSFWTSLVVSGLLVATPMAATVSAKTVSPHTVQHRVAGTHAAKPSAKRAAGKAVQKAPTKAALVKTNALAHGHVRALIGGKQYDAIAVGDTTYVALSGMAAMKTPYEDLGGGKIAVTGGYVQGVVYGGTTYVPWQKLAAKVKATPLKGGGFTFSSLPVNHHYQIEIDTQNTTVGSPAPLQIATLDGMNTVPNQNITITTTGFSTLTPSSGSATLHTATDYSGMWFNGVEDNTAETAYVTVSWVDPAGKTVQQTAAVKFALAASSQTAAPQAAGETLLASVPITTFQNGVFFNASSGKDNLTLQLDTGAYEPLFTAADAKLLHLPNLGSIAVSGIGGQDQAYMSEVSLDIGGQHFADIPCIVDPSYTGISLLGFGFFQANGYDLFVSQKYNTLSIFH</sequence>
<evidence type="ECO:0000259" key="3">
    <source>
        <dbReference type="PROSITE" id="PS50175"/>
    </source>
</evidence>
<evidence type="ECO:0000256" key="1">
    <source>
        <dbReference type="ARBA" id="ARBA00022801"/>
    </source>
</evidence>
<feature type="signal peptide" evidence="2">
    <location>
        <begin position="1"/>
        <end position="24"/>
    </location>
</feature>
<dbReference type="InterPro" id="IPR001995">
    <property type="entry name" value="Peptidase_A2_cat"/>
</dbReference>
<dbReference type="Gene3D" id="2.40.70.10">
    <property type="entry name" value="Acid Proteases"/>
    <property type="match status" value="1"/>
</dbReference>
<evidence type="ECO:0000313" key="4">
    <source>
        <dbReference type="EMBL" id="SDW58243.1"/>
    </source>
</evidence>
<protein>
    <recommendedName>
        <fullName evidence="3">Peptidase A2 domain-containing protein</fullName>
    </recommendedName>
</protein>
<evidence type="ECO:0000256" key="2">
    <source>
        <dbReference type="SAM" id="SignalP"/>
    </source>
</evidence>
<dbReference type="GO" id="GO:0006508">
    <property type="term" value="P:proteolysis"/>
    <property type="evidence" value="ECO:0007669"/>
    <property type="project" value="InterPro"/>
</dbReference>
<gene>
    <name evidence="4" type="ORF">SAMN04489725_108105</name>
</gene>
<dbReference type="Proteomes" id="UP000182589">
    <property type="component" value="Unassembled WGS sequence"/>
</dbReference>
<dbReference type="SUPFAM" id="SSF50630">
    <property type="entry name" value="Acid proteases"/>
    <property type="match status" value="1"/>
</dbReference>
<dbReference type="AlphaFoldDB" id="A0A1H2UQ33"/>